<dbReference type="OrthoDB" id="5351184at2759"/>
<gene>
    <name evidence="3" type="ORF">L873DRAFT_1795023</name>
</gene>
<proteinExistence type="predicted"/>
<accession>A0A3N4IZ52</accession>
<evidence type="ECO:0000313" key="4">
    <source>
        <dbReference type="Proteomes" id="UP000276215"/>
    </source>
</evidence>
<dbReference type="AlphaFoldDB" id="A0A3N4IZ52"/>
<keyword evidence="2" id="KW-1133">Transmembrane helix</keyword>
<keyword evidence="4" id="KW-1185">Reference proteome</keyword>
<keyword evidence="2" id="KW-0812">Transmembrane</keyword>
<name>A0A3N4IZ52_9PEZI</name>
<feature type="transmembrane region" description="Helical" evidence="2">
    <location>
        <begin position="284"/>
        <end position="316"/>
    </location>
</feature>
<keyword evidence="2" id="KW-0472">Membrane</keyword>
<dbReference type="EMBL" id="ML120503">
    <property type="protein sequence ID" value="RPA91156.1"/>
    <property type="molecule type" value="Genomic_DNA"/>
</dbReference>
<feature type="transmembrane region" description="Helical" evidence="2">
    <location>
        <begin position="539"/>
        <end position="560"/>
    </location>
</feature>
<evidence type="ECO:0000256" key="1">
    <source>
        <dbReference type="SAM" id="Coils"/>
    </source>
</evidence>
<organism evidence="3 4">
    <name type="scientific">Choiromyces venosus 120613-1</name>
    <dbReference type="NCBI Taxonomy" id="1336337"/>
    <lineage>
        <taxon>Eukaryota</taxon>
        <taxon>Fungi</taxon>
        <taxon>Dikarya</taxon>
        <taxon>Ascomycota</taxon>
        <taxon>Pezizomycotina</taxon>
        <taxon>Pezizomycetes</taxon>
        <taxon>Pezizales</taxon>
        <taxon>Tuberaceae</taxon>
        <taxon>Choiromyces</taxon>
    </lineage>
</organism>
<sequence>MTKPSIRPKILAISFSPPRLVRYEEPCFWPNSRLTHIISSSLALDRSSSRNANYGIAMFPLSQHSFDQRLACLMQAVRRELHGLDALSYEDSGVIEAALAEVRRANMDTMKALFPLIAHINYIDNCLIHRQEMWDTTKAIKLWFGRIKSLGRLVLGKRDGFYGALERTTASFESALETTELAFRCGEKMAVVTSRVCNKNVLQLQGEISNVDRELQTVATVCAEEEENVKMKSKYLEDSLQAELRGREDLEDEILEEPVQRGRVLKETKFEADSTKASVDTARAVMFVVGLAFTFTIPGVVSVGFFASVGAVAFLASWTKIFDREKDTKSIQNEIVYSEQKAQELEGQLKAIKEKTSRLQKAAEAYKEAQHLFSLLSPRARSMQLMTSQFETLLRKRKTVAETRLAKIRNIRPPNSPSWYRPSRADVIDLLDEILKQFKQDYEEDAFTSEEEAIITKLEKELSHLRSRTKPLQQIHSCIKSESDGIEDSNEMQMGSQEHLRLSAIMFATIAMTLIYAWSNRQCFLQGAKFITRQAGKSILWTLKGMIIKLWQTLVNMFFGLRTPFRLLCALAPNVTYFILGALSYLARLVLGYALMLPAKMLLVVGLLLLRVFTARLVVLGVMGWVLVYHGPAWDEIWDIVHDWAVWGILAGWRWLWEFSGVERASQALVIAS</sequence>
<keyword evidence="1" id="KW-0175">Coiled coil</keyword>
<dbReference type="Proteomes" id="UP000276215">
    <property type="component" value="Unassembled WGS sequence"/>
</dbReference>
<feature type="transmembrane region" description="Helical" evidence="2">
    <location>
        <begin position="617"/>
        <end position="634"/>
    </location>
</feature>
<feature type="transmembrane region" description="Helical" evidence="2">
    <location>
        <begin position="567"/>
        <end position="587"/>
    </location>
</feature>
<evidence type="ECO:0000256" key="2">
    <source>
        <dbReference type="SAM" id="Phobius"/>
    </source>
</evidence>
<feature type="coiled-coil region" evidence="1">
    <location>
        <begin position="335"/>
        <end position="372"/>
    </location>
</feature>
<feature type="transmembrane region" description="Helical" evidence="2">
    <location>
        <begin position="500"/>
        <end position="519"/>
    </location>
</feature>
<protein>
    <submittedName>
        <fullName evidence="3">Uncharacterized protein</fullName>
    </submittedName>
</protein>
<evidence type="ECO:0000313" key="3">
    <source>
        <dbReference type="EMBL" id="RPA91156.1"/>
    </source>
</evidence>
<reference evidence="3 4" key="1">
    <citation type="journal article" date="2018" name="Nat. Ecol. Evol.">
        <title>Pezizomycetes genomes reveal the molecular basis of ectomycorrhizal truffle lifestyle.</title>
        <authorList>
            <person name="Murat C."/>
            <person name="Payen T."/>
            <person name="Noel B."/>
            <person name="Kuo A."/>
            <person name="Morin E."/>
            <person name="Chen J."/>
            <person name="Kohler A."/>
            <person name="Krizsan K."/>
            <person name="Balestrini R."/>
            <person name="Da Silva C."/>
            <person name="Montanini B."/>
            <person name="Hainaut M."/>
            <person name="Levati E."/>
            <person name="Barry K.W."/>
            <person name="Belfiori B."/>
            <person name="Cichocki N."/>
            <person name="Clum A."/>
            <person name="Dockter R.B."/>
            <person name="Fauchery L."/>
            <person name="Guy J."/>
            <person name="Iotti M."/>
            <person name="Le Tacon F."/>
            <person name="Lindquist E.A."/>
            <person name="Lipzen A."/>
            <person name="Malagnac F."/>
            <person name="Mello A."/>
            <person name="Molinier V."/>
            <person name="Miyauchi S."/>
            <person name="Poulain J."/>
            <person name="Riccioni C."/>
            <person name="Rubini A."/>
            <person name="Sitrit Y."/>
            <person name="Splivallo R."/>
            <person name="Traeger S."/>
            <person name="Wang M."/>
            <person name="Zifcakova L."/>
            <person name="Wipf D."/>
            <person name="Zambonelli A."/>
            <person name="Paolocci F."/>
            <person name="Nowrousian M."/>
            <person name="Ottonello S."/>
            <person name="Baldrian P."/>
            <person name="Spatafora J.W."/>
            <person name="Henrissat B."/>
            <person name="Nagy L.G."/>
            <person name="Aury J.M."/>
            <person name="Wincker P."/>
            <person name="Grigoriev I.V."/>
            <person name="Bonfante P."/>
            <person name="Martin F.M."/>
        </authorList>
    </citation>
    <scope>NUCLEOTIDE SEQUENCE [LARGE SCALE GENOMIC DNA]</scope>
    <source>
        <strain evidence="3 4">120613-1</strain>
    </source>
</reference>